<dbReference type="AlphaFoldDB" id="A0A1Q5TG14"/>
<comment type="caution">
    <text evidence="2">The sequence shown here is derived from an EMBL/GenBank/DDBJ whole genome shotgun (WGS) entry which is preliminary data.</text>
</comment>
<dbReference type="Proteomes" id="UP000186955">
    <property type="component" value="Unassembled WGS sequence"/>
</dbReference>
<protein>
    <submittedName>
        <fullName evidence="2">Arylacetamide deacetylase</fullName>
    </submittedName>
</protein>
<evidence type="ECO:0000313" key="2">
    <source>
        <dbReference type="EMBL" id="OKO99174.1"/>
    </source>
</evidence>
<dbReference type="Pfam" id="PF07859">
    <property type="entry name" value="Abhydrolase_3"/>
    <property type="match status" value="1"/>
</dbReference>
<dbReference type="PANTHER" id="PTHR23024">
    <property type="entry name" value="ARYLACETAMIDE DEACETYLASE"/>
    <property type="match status" value="1"/>
</dbReference>
<dbReference type="InterPro" id="IPR029058">
    <property type="entry name" value="AB_hydrolase_fold"/>
</dbReference>
<organism evidence="2 3">
    <name type="scientific">Penicillium subrubescens</name>
    <dbReference type="NCBI Taxonomy" id="1316194"/>
    <lineage>
        <taxon>Eukaryota</taxon>
        <taxon>Fungi</taxon>
        <taxon>Dikarya</taxon>
        <taxon>Ascomycota</taxon>
        <taxon>Pezizomycotina</taxon>
        <taxon>Eurotiomycetes</taxon>
        <taxon>Eurotiomycetidae</taxon>
        <taxon>Eurotiales</taxon>
        <taxon>Aspergillaceae</taxon>
        <taxon>Penicillium</taxon>
    </lineage>
</organism>
<dbReference type="SUPFAM" id="SSF53474">
    <property type="entry name" value="alpha/beta-Hydrolases"/>
    <property type="match status" value="1"/>
</dbReference>
<dbReference type="InterPro" id="IPR013094">
    <property type="entry name" value="AB_hydrolase_3"/>
</dbReference>
<accession>A0A1Q5TG14</accession>
<dbReference type="STRING" id="1316194.A0A1Q5TG14"/>
<keyword evidence="3" id="KW-1185">Reference proteome</keyword>
<evidence type="ECO:0000313" key="3">
    <source>
        <dbReference type="Proteomes" id="UP000186955"/>
    </source>
</evidence>
<dbReference type="GO" id="GO:0072330">
    <property type="term" value="P:monocarboxylic acid biosynthetic process"/>
    <property type="evidence" value="ECO:0007669"/>
    <property type="project" value="UniProtKB-ARBA"/>
</dbReference>
<dbReference type="GO" id="GO:0016787">
    <property type="term" value="F:hydrolase activity"/>
    <property type="evidence" value="ECO:0007669"/>
    <property type="project" value="InterPro"/>
</dbReference>
<proteinExistence type="predicted"/>
<reference evidence="2 3" key="1">
    <citation type="submission" date="2016-10" db="EMBL/GenBank/DDBJ databases">
        <title>Genome sequence of the ascomycete fungus Penicillium subrubescens.</title>
        <authorList>
            <person name="De Vries R.P."/>
            <person name="Peng M."/>
            <person name="Dilokpimol A."/>
            <person name="Hilden K."/>
            <person name="Makela M.R."/>
            <person name="Grigoriev I."/>
            <person name="Riley R."/>
            <person name="Granchi Z."/>
        </authorList>
    </citation>
    <scope>NUCLEOTIDE SEQUENCE [LARGE SCALE GENOMIC DNA]</scope>
    <source>
        <strain evidence="2 3">CBS 132785</strain>
    </source>
</reference>
<feature type="domain" description="Alpha/beta hydrolase fold-3" evidence="1">
    <location>
        <begin position="95"/>
        <end position="187"/>
    </location>
</feature>
<sequence length="190" mass="21249">MADFSHYGYLAEEWTSYVRQHAPLPLPRYDSPEIMAASRRITNAARLNASRSMMEERSTENIQTQTVATPTNDFQEISARIYRPRESHPSSKAVLVYFHGGGFLTGTLGSEDSTCFQLAQACGIVVVSVNYRHTPEWTCPVPFQDVWDARNWILQNQGQHLLPSKIDLYVGGISSGACLAASVVIRERLV</sequence>
<dbReference type="PANTHER" id="PTHR23024:SF24">
    <property type="entry name" value="ALPHA_BETA HYDROLASE FOLD-3 DOMAIN-CONTAINING PROTEIN"/>
    <property type="match status" value="1"/>
</dbReference>
<dbReference type="GO" id="GO:0017000">
    <property type="term" value="P:antibiotic biosynthetic process"/>
    <property type="evidence" value="ECO:0007669"/>
    <property type="project" value="UniProtKB-ARBA"/>
</dbReference>
<dbReference type="InterPro" id="IPR050466">
    <property type="entry name" value="Carboxylest/Gibb_receptor"/>
</dbReference>
<dbReference type="EMBL" id="MNBE01000664">
    <property type="protein sequence ID" value="OKO99174.1"/>
    <property type="molecule type" value="Genomic_DNA"/>
</dbReference>
<evidence type="ECO:0000259" key="1">
    <source>
        <dbReference type="Pfam" id="PF07859"/>
    </source>
</evidence>
<name>A0A1Q5TG14_9EURO</name>
<gene>
    <name evidence="2" type="ORF">PENSUB_8561</name>
</gene>
<dbReference type="Gene3D" id="3.40.50.1820">
    <property type="entry name" value="alpha/beta hydrolase"/>
    <property type="match status" value="1"/>
</dbReference>